<dbReference type="Proteomes" id="UP000499080">
    <property type="component" value="Unassembled WGS sequence"/>
</dbReference>
<dbReference type="AlphaFoldDB" id="A0A4Y2N9G8"/>
<proteinExistence type="predicted"/>
<evidence type="ECO:0000313" key="1">
    <source>
        <dbReference type="EMBL" id="GBN36035.1"/>
    </source>
</evidence>
<dbReference type="PANTHER" id="PTHR23409:SF21">
    <property type="entry name" value="CAPSID PROTEIN"/>
    <property type="match status" value="1"/>
</dbReference>
<gene>
    <name evidence="1" type="primary">F54H12.2_86</name>
    <name evidence="1" type="ORF">AVEN_76784_1</name>
</gene>
<accession>A0A4Y2N9G8</accession>
<dbReference type="GO" id="GO:0009263">
    <property type="term" value="P:deoxyribonucleotide biosynthetic process"/>
    <property type="evidence" value="ECO:0007669"/>
    <property type="project" value="InterPro"/>
</dbReference>
<protein>
    <submittedName>
        <fullName evidence="1">Uncharacterized protein F54H12.2</fullName>
    </submittedName>
</protein>
<organism evidence="1 2">
    <name type="scientific">Araneus ventricosus</name>
    <name type="common">Orbweaver spider</name>
    <name type="synonym">Epeira ventricosa</name>
    <dbReference type="NCBI Taxonomy" id="182803"/>
    <lineage>
        <taxon>Eukaryota</taxon>
        <taxon>Metazoa</taxon>
        <taxon>Ecdysozoa</taxon>
        <taxon>Arthropoda</taxon>
        <taxon>Chelicerata</taxon>
        <taxon>Arachnida</taxon>
        <taxon>Araneae</taxon>
        <taxon>Araneomorphae</taxon>
        <taxon>Entelegynae</taxon>
        <taxon>Araneoidea</taxon>
        <taxon>Araneidae</taxon>
        <taxon>Araneus</taxon>
    </lineage>
</organism>
<name>A0A4Y2N9G8_ARAVE</name>
<dbReference type="InterPro" id="IPR000358">
    <property type="entry name" value="RNR_small_fam"/>
</dbReference>
<dbReference type="PANTHER" id="PTHR23409">
    <property type="entry name" value="RIBONUCLEOSIDE-DIPHOSPHATE REDUCTASE SMALL CHAIN"/>
    <property type="match status" value="1"/>
</dbReference>
<dbReference type="GO" id="GO:0004748">
    <property type="term" value="F:ribonucleoside-diphosphate reductase activity, thioredoxin disulfide as acceptor"/>
    <property type="evidence" value="ECO:0007669"/>
    <property type="project" value="TreeGrafter"/>
</dbReference>
<dbReference type="EMBL" id="BGPR01126961">
    <property type="protein sequence ID" value="GBN36035.1"/>
    <property type="molecule type" value="Genomic_DNA"/>
</dbReference>
<reference evidence="1 2" key="1">
    <citation type="journal article" date="2019" name="Sci. Rep.">
        <title>Orb-weaving spider Araneus ventricosus genome elucidates the spidroin gene catalogue.</title>
        <authorList>
            <person name="Kono N."/>
            <person name="Nakamura H."/>
            <person name="Ohtoshi R."/>
            <person name="Moran D.A.P."/>
            <person name="Shinohara A."/>
            <person name="Yoshida Y."/>
            <person name="Fujiwara M."/>
            <person name="Mori M."/>
            <person name="Tomita M."/>
            <person name="Arakawa K."/>
        </authorList>
    </citation>
    <scope>NUCLEOTIDE SEQUENCE [LARGE SCALE GENOMIC DNA]</scope>
</reference>
<keyword evidence="2" id="KW-1185">Reference proteome</keyword>
<comment type="caution">
    <text evidence="1">The sequence shown here is derived from an EMBL/GenBank/DDBJ whole genome shotgun (WGS) entry which is preliminary data.</text>
</comment>
<dbReference type="OrthoDB" id="6504507at2759"/>
<evidence type="ECO:0000313" key="2">
    <source>
        <dbReference type="Proteomes" id="UP000499080"/>
    </source>
</evidence>
<dbReference type="GO" id="GO:0005829">
    <property type="term" value="C:cytosol"/>
    <property type="evidence" value="ECO:0007669"/>
    <property type="project" value="TreeGrafter"/>
</dbReference>
<sequence>MSLYLTLPSDNSMAYFPENKISHYITRLPSPLQLHREWELALTQFIYPHTWYNVNEKNNLIGFDLGDNKVIGRRVPPGFYETVPDILKGIALEEFRDKITFKFNESTKRVQIKVKGKARVILHDGLSQMLGFDPTEIVSNHPNVETVVESPLVADPCAHYRVLFLYTDIVEPQIVGDVFAPLLRIVNVTGSDGEMVCVQYDRPHYIPLSRKIIDTIEIVIRTHRGELTPFERGRSYVKLHLRTEISPIMRVPYTCCQKSFEDYYLQQTGNGLDFFRGAAYQSGYGGVGGLFRSFFRSAIPLFKSGAKAIGKQILKSGLDVMSDISRGDKPKQAAQRRFKEAGKILTDKAASKDSPICVKSELDLFSIPSTQAAIEFGKFVEYFPLPNIRDGSPVEFHISGSGDEYLDLADSYIHVKAKITKSDGAPLPDNEPVAPVNLFLHSLFSQVDVSLNDRIISSASNTYPYRAYLETLLNYGEDAKKSLLSCEAFFKDDKPYQVDPVSEEACESLKKRYQLMANSRTLDMIGQLHCDIFQQNRLMLNLVDMKIKMIRSKPNFCLLSTNNSEYNVVLEHASLFVRKVKVSPGVSLGHVKALEKTSAKYPIGRVICKTYSVPKGSLSFMQDNVFLGSMPKRLIITFVKNAAINGQYSLNPFNFKHHKLNFLGTYLDGQPVPCKPMELNYESENYIRSYHSLFSGFNRDKGIYISREEFSKGYAIYSFDLTPDLC</sequence>
<feature type="non-terminal residue" evidence="1">
    <location>
        <position position="726"/>
    </location>
</feature>